<dbReference type="Proteomes" id="UP000246078">
    <property type="component" value="Unassembled WGS sequence"/>
</dbReference>
<proteinExistence type="predicted"/>
<name>A0A2V2UUA3_TRYCR</name>
<gene>
    <name evidence="2" type="ORF">C3747_518g1</name>
</gene>
<accession>A0A2V2UUA3</accession>
<evidence type="ECO:0008006" key="4">
    <source>
        <dbReference type="Google" id="ProtNLM"/>
    </source>
</evidence>
<feature type="compositionally biased region" description="Low complexity" evidence="1">
    <location>
        <begin position="77"/>
        <end position="106"/>
    </location>
</feature>
<evidence type="ECO:0000313" key="2">
    <source>
        <dbReference type="EMBL" id="PWU86806.1"/>
    </source>
</evidence>
<evidence type="ECO:0000313" key="3">
    <source>
        <dbReference type="Proteomes" id="UP000246078"/>
    </source>
</evidence>
<reference evidence="2 3" key="1">
    <citation type="journal article" date="2018" name="Microb. Genom.">
        <title>Expanding an expanded genome: long-read sequencing of Trypanosoma cruzi.</title>
        <authorList>
            <person name="Berna L."/>
            <person name="Rodriguez M."/>
            <person name="Chiribao M.L."/>
            <person name="Parodi-Talice A."/>
            <person name="Pita S."/>
            <person name="Rijo G."/>
            <person name="Alvarez-Valin F."/>
            <person name="Robello C."/>
        </authorList>
    </citation>
    <scope>NUCLEOTIDE SEQUENCE [LARGE SCALE GENOMIC DNA]</scope>
    <source>
        <strain evidence="2 3">TCC</strain>
    </source>
</reference>
<feature type="compositionally biased region" description="Polar residues" evidence="1">
    <location>
        <begin position="172"/>
        <end position="200"/>
    </location>
</feature>
<dbReference type="EMBL" id="PRFC01000518">
    <property type="protein sequence ID" value="PWU86806.1"/>
    <property type="molecule type" value="Genomic_DNA"/>
</dbReference>
<comment type="caution">
    <text evidence="2">The sequence shown here is derived from an EMBL/GenBank/DDBJ whole genome shotgun (WGS) entry which is preliminary data.</text>
</comment>
<feature type="region of interest" description="Disordered" evidence="1">
    <location>
        <begin position="172"/>
        <end position="201"/>
    </location>
</feature>
<protein>
    <recommendedName>
        <fullName evidence="4">Protein kinase domain-containing protein</fullName>
    </recommendedName>
</protein>
<feature type="region of interest" description="Disordered" evidence="1">
    <location>
        <begin position="76"/>
        <end position="106"/>
    </location>
</feature>
<organism evidence="2 3">
    <name type="scientific">Trypanosoma cruzi</name>
    <dbReference type="NCBI Taxonomy" id="5693"/>
    <lineage>
        <taxon>Eukaryota</taxon>
        <taxon>Discoba</taxon>
        <taxon>Euglenozoa</taxon>
        <taxon>Kinetoplastea</taxon>
        <taxon>Metakinetoplastina</taxon>
        <taxon>Trypanosomatida</taxon>
        <taxon>Trypanosomatidae</taxon>
        <taxon>Trypanosoma</taxon>
        <taxon>Schizotrypanum</taxon>
    </lineage>
</organism>
<dbReference type="AlphaFoldDB" id="A0A2V2UUA3"/>
<dbReference type="VEuPathDB" id="TriTrypDB:C3747_518g1"/>
<sequence>MESLLCVDEASRLSCEEALKHPFIVGNSCSLHEASAETELPSAVSFQCSPTPEHWDNRFVRVSLPTYGKAPAVVFAQRRQPQPQQRQQTNNRSGRGGSSQNSINSSNSATCKWVATAACSRSLSDGSFVTVSSSHSTERIASAPDLTTPNISSAPQREWICSGRAIANGETLKSGSEEVATSSQGASLSRPRNTHSTSDRSGLARTQIGNFIGFSPLILCPNDANDNAEENEVDEREADCVVQLRFDDSLLSLSQLTAVGKHG</sequence>
<evidence type="ECO:0000256" key="1">
    <source>
        <dbReference type="SAM" id="MobiDB-lite"/>
    </source>
</evidence>